<reference evidence="2 3" key="1">
    <citation type="journal article" date="2015" name="Stand. Genomic Sci.">
        <title>Genomic Encyclopedia of Bacterial and Archaeal Type Strains, Phase III: the genomes of soil and plant-associated and newly described type strains.</title>
        <authorList>
            <person name="Whitman W.B."/>
            <person name="Woyke T."/>
            <person name="Klenk H.P."/>
            <person name="Zhou Y."/>
            <person name="Lilburn T.G."/>
            <person name="Beck B.J."/>
            <person name="De Vos P."/>
            <person name="Vandamme P."/>
            <person name="Eisen J.A."/>
            <person name="Garrity G."/>
            <person name="Hugenholtz P."/>
            <person name="Kyrpides N.C."/>
        </authorList>
    </citation>
    <scope>NUCLEOTIDE SEQUENCE [LARGE SCALE GENOMIC DNA]</scope>
    <source>
        <strain evidence="2 3">VKM Ac-2538</strain>
    </source>
</reference>
<keyword evidence="3" id="KW-1185">Reference proteome</keyword>
<evidence type="ECO:0000313" key="3">
    <source>
        <dbReference type="Proteomes" id="UP000295818"/>
    </source>
</evidence>
<dbReference type="Pfam" id="PF01636">
    <property type="entry name" value="APH"/>
    <property type="match status" value="1"/>
</dbReference>
<dbReference type="Proteomes" id="UP000295818">
    <property type="component" value="Unassembled WGS sequence"/>
</dbReference>
<proteinExistence type="predicted"/>
<dbReference type="Gene3D" id="3.90.1200.10">
    <property type="match status" value="1"/>
</dbReference>
<comment type="caution">
    <text evidence="2">The sequence shown here is derived from an EMBL/GenBank/DDBJ whole genome shotgun (WGS) entry which is preliminary data.</text>
</comment>
<dbReference type="InterPro" id="IPR011009">
    <property type="entry name" value="Kinase-like_dom_sf"/>
</dbReference>
<dbReference type="RefSeq" id="WP_158293083.1">
    <property type="nucleotide sequence ID" value="NZ_SLWM01000032.1"/>
</dbReference>
<protein>
    <submittedName>
        <fullName evidence="2">Phosphotransferase family enzyme</fullName>
    </submittedName>
</protein>
<name>A0ABY2BAR7_9ACTN</name>
<organism evidence="2 3">
    <name type="scientific">Kribbella orskensis</name>
    <dbReference type="NCBI Taxonomy" id="2512216"/>
    <lineage>
        <taxon>Bacteria</taxon>
        <taxon>Bacillati</taxon>
        <taxon>Actinomycetota</taxon>
        <taxon>Actinomycetes</taxon>
        <taxon>Propionibacteriales</taxon>
        <taxon>Kribbellaceae</taxon>
        <taxon>Kribbella</taxon>
    </lineage>
</organism>
<gene>
    <name evidence="2" type="ORF">EV644_13245</name>
</gene>
<feature type="domain" description="Aminoglycoside phosphotransferase" evidence="1">
    <location>
        <begin position="22"/>
        <end position="174"/>
    </location>
</feature>
<dbReference type="InterPro" id="IPR002575">
    <property type="entry name" value="Aminoglycoside_PTrfase"/>
</dbReference>
<dbReference type="SUPFAM" id="SSF56112">
    <property type="entry name" value="Protein kinase-like (PK-like)"/>
    <property type="match status" value="1"/>
</dbReference>
<evidence type="ECO:0000313" key="2">
    <source>
        <dbReference type="EMBL" id="TCO11314.1"/>
    </source>
</evidence>
<sequence>MDEQPLPGGFVTVVIRKGDTVRRAPAARAAFVHDLLRALDEWPGSPRFLGIDDEGREILSFIDGYVAWQEPRKPAISTDPVLRSVGRLVREFHDLTAGTALAGDQEVVCHNDLSPKNTVYSADGAEAIAFIDWDIAAPGRRIHDIAFVCWQYSTPGTPAHVATQWRALLDGYGPADTSDLIDTILWWQHRTWTGIKSEAAEGNPAMARLVALDIPAQLRQTEEWTRTNSAALAAELRQGGVG</sequence>
<evidence type="ECO:0000259" key="1">
    <source>
        <dbReference type="Pfam" id="PF01636"/>
    </source>
</evidence>
<accession>A0ABY2BAR7</accession>
<dbReference type="EMBL" id="SLWM01000032">
    <property type="protein sequence ID" value="TCO11314.1"/>
    <property type="molecule type" value="Genomic_DNA"/>
</dbReference>